<keyword evidence="13 18" id="KW-0012">Acyltransferase</keyword>
<feature type="binding site" evidence="18">
    <location>
        <position position="410"/>
    </location>
    <ligand>
        <name>acetyl-CoA</name>
        <dbReference type="ChEBI" id="CHEBI:57288"/>
    </ligand>
</feature>
<keyword evidence="7 18" id="KW-0479">Metal-binding</keyword>
<dbReference type="InterPro" id="IPR018357">
    <property type="entry name" value="Hexapep_transf_CS"/>
</dbReference>
<comment type="caution">
    <text evidence="18">Lacks conserved residue(s) required for the propagation of feature annotation.</text>
</comment>
<feature type="binding site" evidence="18">
    <location>
        <position position="320"/>
    </location>
    <ligand>
        <name>UDP-N-acetyl-alpha-D-glucosamine</name>
        <dbReference type="ChEBI" id="CHEBI:57705"/>
    </ligand>
</feature>
<dbReference type="HAMAP" id="MF_01631">
    <property type="entry name" value="GlmU"/>
    <property type="match status" value="1"/>
</dbReference>
<comment type="caution">
    <text evidence="21">The sequence shown here is derived from an EMBL/GenBank/DDBJ whole genome shotgun (WGS) entry which is preliminary data.</text>
</comment>
<dbReference type="PANTHER" id="PTHR43584:SF3">
    <property type="entry name" value="BIFUNCTIONAL PROTEIN GLMU"/>
    <property type="match status" value="1"/>
</dbReference>
<evidence type="ECO:0000256" key="1">
    <source>
        <dbReference type="ARBA" id="ARBA00004496"/>
    </source>
</evidence>
<feature type="binding site" evidence="18">
    <location>
        <begin position="80"/>
        <end position="81"/>
    </location>
    <ligand>
        <name>UDP-N-acetyl-alpha-D-glucosamine</name>
        <dbReference type="ChEBI" id="CHEBI:57705"/>
    </ligand>
</feature>
<keyword evidence="8 18" id="KW-0677">Repeat</keyword>
<dbReference type="GO" id="GO:0003977">
    <property type="term" value="F:UDP-N-acetylglucosamine diphosphorylase activity"/>
    <property type="evidence" value="ECO:0007669"/>
    <property type="project" value="UniProtKB-EC"/>
</dbReference>
<evidence type="ECO:0000256" key="3">
    <source>
        <dbReference type="ARBA" id="ARBA00007947"/>
    </source>
</evidence>
<dbReference type="NCBIfam" id="NF010933">
    <property type="entry name" value="PRK14353.1"/>
    <property type="match status" value="1"/>
</dbReference>
<dbReference type="InterPro" id="IPR011004">
    <property type="entry name" value="Trimer_LpxA-like_sf"/>
</dbReference>
<keyword evidence="9 18" id="KW-0460">Magnesium</keyword>
<feature type="region of interest" description="Pyrophosphorylase" evidence="18">
    <location>
        <begin position="1"/>
        <end position="233"/>
    </location>
</feature>
<feature type="binding site" evidence="18">
    <location>
        <position position="427"/>
    </location>
    <ligand>
        <name>acetyl-CoA</name>
        <dbReference type="ChEBI" id="CHEBI:57288"/>
    </ligand>
</feature>
<dbReference type="Pfam" id="PF00132">
    <property type="entry name" value="Hexapep"/>
    <property type="match status" value="1"/>
</dbReference>
<evidence type="ECO:0000313" key="21">
    <source>
        <dbReference type="EMBL" id="MFC4353188.1"/>
    </source>
</evidence>
<evidence type="ECO:0000256" key="14">
    <source>
        <dbReference type="ARBA" id="ARBA00023316"/>
    </source>
</evidence>
<comment type="catalytic activity">
    <reaction evidence="16 18">
        <text>N-acetyl-alpha-D-glucosamine 1-phosphate + UTP + H(+) = UDP-N-acetyl-alpha-D-glucosamine + diphosphate</text>
        <dbReference type="Rhea" id="RHEA:13509"/>
        <dbReference type="ChEBI" id="CHEBI:15378"/>
        <dbReference type="ChEBI" id="CHEBI:33019"/>
        <dbReference type="ChEBI" id="CHEBI:46398"/>
        <dbReference type="ChEBI" id="CHEBI:57705"/>
        <dbReference type="ChEBI" id="CHEBI:57776"/>
        <dbReference type="EC" id="2.7.7.23"/>
    </reaction>
</comment>
<feature type="binding site" evidence="18">
    <location>
        <position position="367"/>
    </location>
    <ligand>
        <name>acetyl-CoA</name>
        <dbReference type="ChEBI" id="CHEBI:57288"/>
    </ligand>
</feature>
<evidence type="ECO:0000256" key="19">
    <source>
        <dbReference type="SAM" id="MobiDB-lite"/>
    </source>
</evidence>
<evidence type="ECO:0000256" key="6">
    <source>
        <dbReference type="ARBA" id="ARBA00022695"/>
    </source>
</evidence>
<dbReference type="InterPro" id="IPR050065">
    <property type="entry name" value="GlmU-like"/>
</dbReference>
<evidence type="ECO:0000259" key="20">
    <source>
        <dbReference type="Pfam" id="PF12804"/>
    </source>
</evidence>
<evidence type="ECO:0000313" key="22">
    <source>
        <dbReference type="Proteomes" id="UP001595799"/>
    </source>
</evidence>
<feature type="active site" description="Proton acceptor" evidence="18">
    <location>
        <position position="350"/>
    </location>
</feature>
<feature type="binding site" evidence="18">
    <location>
        <begin position="12"/>
        <end position="15"/>
    </location>
    <ligand>
        <name>UDP-N-acetyl-alpha-D-glucosamine</name>
        <dbReference type="ChEBI" id="CHEBI:57705"/>
    </ligand>
</feature>
<evidence type="ECO:0000256" key="12">
    <source>
        <dbReference type="ARBA" id="ARBA00023268"/>
    </source>
</evidence>
<evidence type="ECO:0000256" key="5">
    <source>
        <dbReference type="ARBA" id="ARBA00022679"/>
    </source>
</evidence>
<evidence type="ECO:0000256" key="7">
    <source>
        <dbReference type="ARBA" id="ARBA00022723"/>
    </source>
</evidence>
<comment type="similarity">
    <text evidence="2 18">In the C-terminal section; belongs to the transferase hexapeptide repeat family.</text>
</comment>
<feature type="binding site" evidence="18">
    <location>
        <position position="392"/>
    </location>
    <ligand>
        <name>acetyl-CoA</name>
        <dbReference type="ChEBI" id="CHEBI:57288"/>
    </ligand>
</feature>
<dbReference type="SUPFAM" id="SSF51161">
    <property type="entry name" value="Trimeric LpxA-like enzymes"/>
    <property type="match status" value="1"/>
</dbReference>
<dbReference type="Gene3D" id="2.160.10.10">
    <property type="entry name" value="Hexapeptide repeat proteins"/>
    <property type="match status" value="1"/>
</dbReference>
<dbReference type="PROSITE" id="PS00101">
    <property type="entry name" value="HEXAPEP_TRANSFERASES"/>
    <property type="match status" value="1"/>
</dbReference>
<evidence type="ECO:0000256" key="16">
    <source>
        <dbReference type="ARBA" id="ARBA00048493"/>
    </source>
</evidence>
<protein>
    <recommendedName>
        <fullName evidence="18">Bifunctional protein GlmU</fullName>
    </recommendedName>
    <domain>
        <recommendedName>
            <fullName evidence="18">UDP-N-acetylglucosamine pyrophosphorylase</fullName>
            <ecNumber evidence="18">2.7.7.23</ecNumber>
        </recommendedName>
        <alternativeName>
            <fullName evidence="18">N-acetylglucosamine-1-phosphate uridyltransferase</fullName>
        </alternativeName>
    </domain>
    <domain>
        <recommendedName>
            <fullName evidence="18">Glucosamine-1-phosphate N-acetyltransferase</fullName>
            <ecNumber evidence="18">2.3.1.157</ecNumber>
        </recommendedName>
    </domain>
</protein>
<accession>A0ABV8URU1</accession>
<comment type="subcellular location">
    <subcellularLocation>
        <location evidence="1 18">Cytoplasm</location>
    </subcellularLocation>
</comment>
<dbReference type="InterPro" id="IPR038009">
    <property type="entry name" value="GlmU_C_LbH"/>
</dbReference>
<comment type="function">
    <text evidence="17 18">Catalyzes the last two sequential reactions in the de novo biosynthetic pathway for UDP-N-acetylglucosamine (UDP-GlcNAc). The C-terminal domain catalyzes the transfer of acetyl group from acetyl coenzyme A to glucosamine-1-phosphate (GlcN-1-P) to produce N-acetylglucosamine-1-phosphate (GlcNAc-1-P), which is converted into UDP-GlcNAc by the transfer of uridine 5-monophosphate (from uridine 5-triphosphate), a reaction catalyzed by the N-terminal domain.</text>
</comment>
<keyword evidence="4 18" id="KW-0963">Cytoplasm</keyword>
<dbReference type="InterPro" id="IPR025877">
    <property type="entry name" value="MobA-like_NTP_Trfase"/>
</dbReference>
<evidence type="ECO:0000256" key="15">
    <source>
        <dbReference type="ARBA" id="ARBA00048247"/>
    </source>
</evidence>
<feature type="binding site" evidence="18">
    <location>
        <position position="75"/>
    </location>
    <ligand>
        <name>UDP-N-acetyl-alpha-D-glucosamine</name>
        <dbReference type="ChEBI" id="CHEBI:57705"/>
    </ligand>
</feature>
<evidence type="ECO:0000256" key="10">
    <source>
        <dbReference type="ARBA" id="ARBA00022960"/>
    </source>
</evidence>
<evidence type="ECO:0000256" key="17">
    <source>
        <dbReference type="ARBA" id="ARBA00049628"/>
    </source>
</evidence>
<feature type="compositionally biased region" description="Basic and acidic residues" evidence="19">
    <location>
        <begin position="430"/>
        <end position="451"/>
    </location>
</feature>
<keyword evidence="12 18" id="KW-0511">Multifunctional enzyme</keyword>
<evidence type="ECO:0000256" key="9">
    <source>
        <dbReference type="ARBA" id="ARBA00022842"/>
    </source>
</evidence>
<gene>
    <name evidence="18 21" type="primary">glmU</name>
    <name evidence="21" type="ORF">ACFOW6_16695</name>
</gene>
<dbReference type="Gene3D" id="3.90.550.10">
    <property type="entry name" value="Spore Coat Polysaccharide Biosynthesis Protein SpsA, Chain A"/>
    <property type="match status" value="1"/>
</dbReference>
<feature type="binding site" evidence="18">
    <location>
        <position position="338"/>
    </location>
    <ligand>
        <name>UDP-N-acetyl-alpha-D-glucosamine</name>
        <dbReference type="ChEBI" id="CHEBI:57705"/>
    </ligand>
</feature>
<feature type="domain" description="MobA-like NTP transferase" evidence="20">
    <location>
        <begin position="9"/>
        <end position="150"/>
    </location>
</feature>
<evidence type="ECO:0000256" key="13">
    <source>
        <dbReference type="ARBA" id="ARBA00023315"/>
    </source>
</evidence>
<organism evidence="21 22">
    <name type="scientific">Fodinicurvata halophila</name>
    <dbReference type="NCBI Taxonomy" id="1419723"/>
    <lineage>
        <taxon>Bacteria</taxon>
        <taxon>Pseudomonadati</taxon>
        <taxon>Pseudomonadota</taxon>
        <taxon>Alphaproteobacteria</taxon>
        <taxon>Rhodospirillales</taxon>
        <taxon>Rhodovibrionaceae</taxon>
        <taxon>Fodinicurvata</taxon>
    </lineage>
</organism>
<keyword evidence="10 18" id="KW-0133">Cell shape</keyword>
<dbReference type="PANTHER" id="PTHR43584">
    <property type="entry name" value="NUCLEOTIDYL TRANSFERASE"/>
    <property type="match status" value="1"/>
</dbReference>
<feature type="binding site" evidence="18">
    <location>
        <position position="364"/>
    </location>
    <ligand>
        <name>UDP-N-acetyl-alpha-D-glucosamine</name>
        <dbReference type="ChEBI" id="CHEBI:57705"/>
    </ligand>
</feature>
<evidence type="ECO:0000256" key="18">
    <source>
        <dbReference type="HAMAP-Rule" id="MF_01631"/>
    </source>
</evidence>
<feature type="region of interest" description="N-acetyltransferase" evidence="18">
    <location>
        <begin position="255"/>
        <end position="451"/>
    </location>
</feature>
<evidence type="ECO:0000256" key="8">
    <source>
        <dbReference type="ARBA" id="ARBA00022737"/>
    </source>
</evidence>
<evidence type="ECO:0000256" key="2">
    <source>
        <dbReference type="ARBA" id="ARBA00007707"/>
    </source>
</evidence>
<proteinExistence type="inferred from homology"/>
<dbReference type="CDD" id="cd03353">
    <property type="entry name" value="LbH_GlmU_C"/>
    <property type="match status" value="1"/>
</dbReference>
<comment type="pathway">
    <text evidence="18">Nucleotide-sugar biosynthesis; UDP-N-acetyl-alpha-D-glucosamine biosynthesis; N-acetyl-alpha-D-glucosamine 1-phosphate from alpha-D-glucosamine 6-phosphate (route II): step 2/2.</text>
</comment>
<feature type="binding site" evidence="18">
    <location>
        <position position="231"/>
    </location>
    <ligand>
        <name>UDP-N-acetyl-alpha-D-glucosamine</name>
        <dbReference type="ChEBI" id="CHEBI:57705"/>
    </ligand>
</feature>
<dbReference type="InterPro" id="IPR005882">
    <property type="entry name" value="Bifunctional_GlmU"/>
</dbReference>
<dbReference type="Proteomes" id="UP001595799">
    <property type="component" value="Unassembled WGS sequence"/>
</dbReference>
<dbReference type="EC" id="2.7.7.23" evidence="18"/>
<feature type="binding site" evidence="18">
    <location>
        <position position="144"/>
    </location>
    <ligand>
        <name>UDP-N-acetyl-alpha-D-glucosamine</name>
        <dbReference type="ChEBI" id="CHEBI:57705"/>
    </ligand>
</feature>
<dbReference type="NCBIfam" id="TIGR01173">
    <property type="entry name" value="glmU"/>
    <property type="match status" value="1"/>
</dbReference>
<evidence type="ECO:0000256" key="4">
    <source>
        <dbReference type="ARBA" id="ARBA00022490"/>
    </source>
</evidence>
<dbReference type="EMBL" id="JBHSCW010000011">
    <property type="protein sequence ID" value="MFC4353188.1"/>
    <property type="molecule type" value="Genomic_DNA"/>
</dbReference>
<reference evidence="22" key="1">
    <citation type="journal article" date="2019" name="Int. J. Syst. Evol. Microbiol.">
        <title>The Global Catalogue of Microorganisms (GCM) 10K type strain sequencing project: providing services to taxonomists for standard genome sequencing and annotation.</title>
        <authorList>
            <consortium name="The Broad Institute Genomics Platform"/>
            <consortium name="The Broad Institute Genome Sequencing Center for Infectious Disease"/>
            <person name="Wu L."/>
            <person name="Ma J."/>
        </authorList>
    </citation>
    <scope>NUCLEOTIDE SEQUENCE [LARGE SCALE GENOMIC DNA]</scope>
    <source>
        <strain evidence="22">CECT 8472</strain>
    </source>
</reference>
<dbReference type="Pfam" id="PF12804">
    <property type="entry name" value="NTP_transf_3"/>
    <property type="match status" value="1"/>
</dbReference>
<feature type="region of interest" description="Linker" evidence="18">
    <location>
        <begin position="234"/>
        <end position="254"/>
    </location>
</feature>
<sequence>MTRGDSLNVVVLAAGLGTRMRSSRPKVLHEVAGLPMVHHVLKAAEALSPKRVVVVIGPDMPEVEQAVAPWPVAIQQERLGTADAVKAAASVLQDVKDGDELLILYGDGPLITPETLQGLQQRRQETGADFVWLGFRPPSPTGYGRLLLAENGEVEAIVEEKDATEDQRRIDLCWAGYLLGDAGRLLAFLGQIDNRNAKGEYYLTALISVARKAGCSSRSLECGAEEVTGVNSRSELALAERLMQERLRRRAMEQGVTLIDPDTVWFHHDTEIAADVVVHPSVVFGAGVRVATGAEIFSFSHLEGAEIAEGARVGPFARVRPGSEIGPKARVGNFVEIKATRLGAGAKANHLTYLGDTTVGEGANIGAGTITCNYDGYGKHRCEIGEGAFIGSNSALVAPVRIGADSIVGAGSTITKDVPQDSLALSRAEQINRPEAARRFREMRRNDKETS</sequence>
<feature type="binding site" evidence="18">
    <location>
        <begin position="373"/>
        <end position="374"/>
    </location>
    <ligand>
        <name>acetyl-CoA</name>
        <dbReference type="ChEBI" id="CHEBI:57288"/>
    </ligand>
</feature>
<keyword evidence="6 18" id="KW-0548">Nucleotidyltransferase</keyword>
<feature type="binding site" evidence="18">
    <location>
        <position position="231"/>
    </location>
    <ligand>
        <name>Mg(2+)</name>
        <dbReference type="ChEBI" id="CHEBI:18420"/>
    </ligand>
</feature>
<feature type="region of interest" description="Disordered" evidence="19">
    <location>
        <begin position="425"/>
        <end position="451"/>
    </location>
</feature>
<comment type="catalytic activity">
    <reaction evidence="15 18">
        <text>alpha-D-glucosamine 1-phosphate + acetyl-CoA = N-acetyl-alpha-D-glucosamine 1-phosphate + CoA + H(+)</text>
        <dbReference type="Rhea" id="RHEA:13725"/>
        <dbReference type="ChEBI" id="CHEBI:15378"/>
        <dbReference type="ChEBI" id="CHEBI:57287"/>
        <dbReference type="ChEBI" id="CHEBI:57288"/>
        <dbReference type="ChEBI" id="CHEBI:57776"/>
        <dbReference type="ChEBI" id="CHEBI:58516"/>
        <dbReference type="EC" id="2.3.1.157"/>
    </reaction>
</comment>
<comment type="pathway">
    <text evidence="18">Bacterial outer membrane biogenesis; LPS lipid A biosynthesis.</text>
</comment>
<keyword evidence="22" id="KW-1185">Reference proteome</keyword>
<evidence type="ECO:0000256" key="11">
    <source>
        <dbReference type="ARBA" id="ARBA00022984"/>
    </source>
</evidence>
<dbReference type="InterPro" id="IPR001451">
    <property type="entry name" value="Hexapep"/>
</dbReference>
<feature type="binding site" evidence="18">
    <location>
        <position position="159"/>
    </location>
    <ligand>
        <name>UDP-N-acetyl-alpha-D-glucosamine</name>
        <dbReference type="ChEBI" id="CHEBI:57705"/>
    </ligand>
</feature>
<feature type="binding site" evidence="18">
    <location>
        <position position="353"/>
    </location>
    <ligand>
        <name>UDP-N-acetyl-alpha-D-glucosamine</name>
        <dbReference type="ChEBI" id="CHEBI:57705"/>
    </ligand>
</feature>
<comment type="cofactor">
    <cofactor evidence="18">
        <name>Mg(2+)</name>
        <dbReference type="ChEBI" id="CHEBI:18420"/>
    </cofactor>
    <text evidence="18">Binds 1 Mg(2+) ion per subunit.</text>
</comment>
<comment type="subunit">
    <text evidence="18">Homotrimer.</text>
</comment>
<keyword evidence="11 18" id="KW-0573">Peptidoglycan synthesis</keyword>
<dbReference type="CDD" id="cd02540">
    <property type="entry name" value="GT2_GlmU_N_bac"/>
    <property type="match status" value="1"/>
</dbReference>
<keyword evidence="5 18" id="KW-0808">Transferase</keyword>
<feature type="binding site" evidence="18">
    <location>
        <position position="107"/>
    </location>
    <ligand>
        <name>Mg(2+)</name>
        <dbReference type="ChEBI" id="CHEBI:18420"/>
    </ligand>
</feature>
<dbReference type="InterPro" id="IPR029044">
    <property type="entry name" value="Nucleotide-diphossugar_trans"/>
</dbReference>
<dbReference type="EC" id="2.3.1.157" evidence="18"/>
<keyword evidence="14 18" id="KW-0961">Cell wall biogenesis/degradation</keyword>
<comment type="pathway">
    <text evidence="18">Nucleotide-sugar biosynthesis; UDP-N-acetyl-alpha-D-glucosamine biosynthesis; UDP-N-acetyl-alpha-D-glucosamine from N-acetyl-alpha-D-glucosamine 1-phosphate: step 1/1.</text>
</comment>
<dbReference type="RefSeq" id="WP_382423563.1">
    <property type="nucleotide sequence ID" value="NZ_JBHSCW010000011.1"/>
</dbReference>
<feature type="binding site" evidence="18">
    <location>
        <position position="26"/>
    </location>
    <ligand>
        <name>UDP-N-acetyl-alpha-D-glucosamine</name>
        <dbReference type="ChEBI" id="CHEBI:57705"/>
    </ligand>
</feature>
<name>A0ABV8URU1_9PROT</name>
<comment type="similarity">
    <text evidence="3 18">In the N-terminal section; belongs to the N-acetylglucosamine-1-phosphate uridyltransferase family.</text>
</comment>
<feature type="binding site" evidence="18">
    <location>
        <begin position="105"/>
        <end position="107"/>
    </location>
    <ligand>
        <name>UDP-N-acetyl-alpha-D-glucosamine</name>
        <dbReference type="ChEBI" id="CHEBI:57705"/>
    </ligand>
</feature>
<dbReference type="SUPFAM" id="SSF53448">
    <property type="entry name" value="Nucleotide-diphospho-sugar transferases"/>
    <property type="match status" value="1"/>
</dbReference>